<dbReference type="PROSITE" id="PS51085">
    <property type="entry name" value="2FE2S_FER_2"/>
    <property type="match status" value="1"/>
</dbReference>
<organism evidence="6 7">
    <name type="scientific">Trujillonella endophytica</name>
    <dbReference type="NCBI Taxonomy" id="673521"/>
    <lineage>
        <taxon>Bacteria</taxon>
        <taxon>Bacillati</taxon>
        <taxon>Actinomycetota</taxon>
        <taxon>Actinomycetes</taxon>
        <taxon>Geodermatophilales</taxon>
        <taxon>Geodermatophilaceae</taxon>
        <taxon>Trujillonella</taxon>
    </lineage>
</organism>
<reference evidence="7" key="1">
    <citation type="submission" date="2016-10" db="EMBL/GenBank/DDBJ databases">
        <authorList>
            <person name="Varghese N."/>
            <person name="Submissions S."/>
        </authorList>
    </citation>
    <scope>NUCLEOTIDE SEQUENCE [LARGE SCALE GENOMIC DNA]</scope>
    <source>
        <strain evidence="7">DSM 45413</strain>
    </source>
</reference>
<dbReference type="AlphaFoldDB" id="A0A1H8QUR6"/>
<dbReference type="GO" id="GO:0140647">
    <property type="term" value="P:P450-containing electron transport chain"/>
    <property type="evidence" value="ECO:0007669"/>
    <property type="project" value="InterPro"/>
</dbReference>
<dbReference type="InterPro" id="IPR001041">
    <property type="entry name" value="2Fe-2S_ferredoxin-type"/>
</dbReference>
<protein>
    <submittedName>
        <fullName evidence="6">Ferredoxin, 2Fe-2S</fullName>
    </submittedName>
</protein>
<evidence type="ECO:0000313" key="6">
    <source>
        <dbReference type="EMBL" id="SEO57563.1"/>
    </source>
</evidence>
<dbReference type="Gene3D" id="3.10.20.30">
    <property type="match status" value="1"/>
</dbReference>
<feature type="domain" description="2Fe-2S ferredoxin-type" evidence="5">
    <location>
        <begin position="5"/>
        <end position="108"/>
    </location>
</feature>
<dbReference type="CDD" id="cd00207">
    <property type="entry name" value="fer2"/>
    <property type="match status" value="1"/>
</dbReference>
<sequence>MSDKSKVVFVNGANRTEVEVLVGTSAMHAATDNLVGGIIGECGGDLSCATCHVFVDPEWFDRLDAPGVDERDMLEATSEEPTEFSRLSCQIPCTAETDGIVLHIPESQ</sequence>
<dbReference type="PANTHER" id="PTHR23426:SF67">
    <property type="entry name" value="2FE-2S FERREDOXIN-TYPE DOMAIN-CONTAINING PROTEIN"/>
    <property type="match status" value="1"/>
</dbReference>
<keyword evidence="4" id="KW-0411">Iron-sulfur</keyword>
<keyword evidence="2" id="KW-0479">Metal-binding</keyword>
<dbReference type="GO" id="GO:0046872">
    <property type="term" value="F:metal ion binding"/>
    <property type="evidence" value="ECO:0007669"/>
    <property type="project" value="UniProtKB-KW"/>
</dbReference>
<dbReference type="EMBL" id="FOEE01000002">
    <property type="protein sequence ID" value="SEO57563.1"/>
    <property type="molecule type" value="Genomic_DNA"/>
</dbReference>
<dbReference type="PANTHER" id="PTHR23426">
    <property type="entry name" value="FERREDOXIN/ADRENODOXIN"/>
    <property type="match status" value="1"/>
</dbReference>
<dbReference type="Pfam" id="PF00111">
    <property type="entry name" value="Fer2"/>
    <property type="match status" value="1"/>
</dbReference>
<dbReference type="Proteomes" id="UP000198960">
    <property type="component" value="Unassembled WGS sequence"/>
</dbReference>
<keyword evidence="7" id="KW-1185">Reference proteome</keyword>
<dbReference type="RefSeq" id="WP_091940415.1">
    <property type="nucleotide sequence ID" value="NZ_FOEE01000002.1"/>
</dbReference>
<evidence type="ECO:0000256" key="1">
    <source>
        <dbReference type="ARBA" id="ARBA00022714"/>
    </source>
</evidence>
<evidence type="ECO:0000256" key="3">
    <source>
        <dbReference type="ARBA" id="ARBA00023004"/>
    </source>
</evidence>
<evidence type="ECO:0000256" key="4">
    <source>
        <dbReference type="ARBA" id="ARBA00023014"/>
    </source>
</evidence>
<proteinExistence type="predicted"/>
<dbReference type="STRING" id="673521.SAMN05660991_00797"/>
<accession>A0A1H8QUR6</accession>
<dbReference type="PRINTS" id="PR00355">
    <property type="entry name" value="ADRENODOXIN"/>
</dbReference>
<dbReference type="GO" id="GO:0051537">
    <property type="term" value="F:2 iron, 2 sulfur cluster binding"/>
    <property type="evidence" value="ECO:0007669"/>
    <property type="project" value="UniProtKB-KW"/>
</dbReference>
<gene>
    <name evidence="6" type="ORF">SAMN05660991_00797</name>
</gene>
<evidence type="ECO:0000259" key="5">
    <source>
        <dbReference type="PROSITE" id="PS51085"/>
    </source>
</evidence>
<dbReference type="GO" id="GO:0009055">
    <property type="term" value="F:electron transfer activity"/>
    <property type="evidence" value="ECO:0007669"/>
    <property type="project" value="TreeGrafter"/>
</dbReference>
<keyword evidence="1" id="KW-0001">2Fe-2S</keyword>
<keyword evidence="3" id="KW-0408">Iron</keyword>
<evidence type="ECO:0000256" key="2">
    <source>
        <dbReference type="ARBA" id="ARBA00022723"/>
    </source>
</evidence>
<dbReference type="OrthoDB" id="9799640at2"/>
<dbReference type="InterPro" id="IPR001055">
    <property type="entry name" value="Adrenodoxin-like"/>
</dbReference>
<evidence type="ECO:0000313" key="7">
    <source>
        <dbReference type="Proteomes" id="UP000198960"/>
    </source>
</evidence>
<dbReference type="InterPro" id="IPR012675">
    <property type="entry name" value="Beta-grasp_dom_sf"/>
</dbReference>
<name>A0A1H8QUR6_9ACTN</name>
<dbReference type="InterPro" id="IPR036010">
    <property type="entry name" value="2Fe-2S_ferredoxin-like_sf"/>
</dbReference>
<dbReference type="SUPFAM" id="SSF54292">
    <property type="entry name" value="2Fe-2S ferredoxin-like"/>
    <property type="match status" value="1"/>
</dbReference>